<dbReference type="Proteomes" id="UP000095280">
    <property type="component" value="Unplaced"/>
</dbReference>
<accession>A0A1I8F5X7</accession>
<dbReference type="WBParaSite" id="maker-unitig_21730-snap-gene-0.3-mRNA-1">
    <property type="protein sequence ID" value="maker-unitig_21730-snap-gene-0.3-mRNA-1"/>
    <property type="gene ID" value="maker-unitig_21730-snap-gene-0.3"/>
</dbReference>
<organism evidence="2 3">
    <name type="scientific">Macrostomum lignano</name>
    <dbReference type="NCBI Taxonomy" id="282301"/>
    <lineage>
        <taxon>Eukaryota</taxon>
        <taxon>Metazoa</taxon>
        <taxon>Spiralia</taxon>
        <taxon>Lophotrochozoa</taxon>
        <taxon>Platyhelminthes</taxon>
        <taxon>Rhabditophora</taxon>
        <taxon>Macrostomorpha</taxon>
        <taxon>Macrostomida</taxon>
        <taxon>Macrostomidae</taxon>
        <taxon>Macrostomum</taxon>
    </lineage>
</organism>
<proteinExistence type="predicted"/>
<reference evidence="3" key="1">
    <citation type="submission" date="2016-11" db="UniProtKB">
        <authorList>
            <consortium name="WormBaseParasite"/>
        </authorList>
    </citation>
    <scope>IDENTIFICATION</scope>
</reference>
<evidence type="ECO:0000256" key="1">
    <source>
        <dbReference type="SAM" id="MobiDB-lite"/>
    </source>
</evidence>
<name>A0A1I8F5X7_9PLAT</name>
<dbReference type="AlphaFoldDB" id="A0A1I8F5X7"/>
<protein>
    <submittedName>
        <fullName evidence="3">CG-1 domain-containing protein</fullName>
    </submittedName>
</protein>
<keyword evidence="2" id="KW-1185">Reference proteome</keyword>
<sequence length="239" mass="25835">CWANSVASFSQQRAASSSNSPRGCLLAEKASSTQNLLRDCHILSGAVVSEAVNSFASTNISKSDSDGYGFDCRARNCKSSLPVLTAEKSQTSSLNDRAVVAMRKAGKSWLLGTDVCRSLRRAAIALCFKRDSVTAEVEGMTFRIRRVRERASSRAHVRMHAVTTTPPSSDPFEPSDSHRSPTIDEEEEFNNPTAASGKRGLMKPKRMCSVGDIVDAGALTIPTPNGRHLLALTCYSNYS</sequence>
<feature type="region of interest" description="Disordered" evidence="1">
    <location>
        <begin position="155"/>
        <end position="200"/>
    </location>
</feature>
<feature type="compositionally biased region" description="Low complexity" evidence="1">
    <location>
        <begin position="163"/>
        <end position="174"/>
    </location>
</feature>
<evidence type="ECO:0000313" key="2">
    <source>
        <dbReference type="Proteomes" id="UP000095280"/>
    </source>
</evidence>
<evidence type="ECO:0000313" key="3">
    <source>
        <dbReference type="WBParaSite" id="maker-unitig_21730-snap-gene-0.3-mRNA-1"/>
    </source>
</evidence>